<keyword evidence="7" id="KW-0067">ATP-binding</keyword>
<dbReference type="AlphaFoldDB" id="A0A833VJ94"/>
<name>A0A833VJ94_9POAL</name>
<dbReference type="PANTHER" id="PTHR47982:SF35">
    <property type="entry name" value="PROLINE-RICH RECEPTOR-LIKE PROTEIN KINASE PERK1-RELATED"/>
    <property type="match status" value="1"/>
</dbReference>
<dbReference type="InterPro" id="IPR008271">
    <property type="entry name" value="Ser/Thr_kinase_AS"/>
</dbReference>
<evidence type="ECO:0000256" key="5">
    <source>
        <dbReference type="ARBA" id="ARBA00022692"/>
    </source>
</evidence>
<dbReference type="FunFam" id="1.10.510.10:FF:000095">
    <property type="entry name" value="protein STRUBBELIG-RECEPTOR FAMILY 8"/>
    <property type="match status" value="1"/>
</dbReference>
<dbReference type="SMART" id="SM00220">
    <property type="entry name" value="S_TKc"/>
    <property type="match status" value="1"/>
</dbReference>
<dbReference type="PANTHER" id="PTHR47982">
    <property type="entry name" value="PROLINE-RICH RECEPTOR-LIKE PROTEIN KINASE PERK4"/>
    <property type="match status" value="1"/>
</dbReference>
<keyword evidence="13" id="KW-0675">Receptor</keyword>
<dbReference type="SUPFAM" id="SSF56112">
    <property type="entry name" value="Protein kinase-like (PK-like)"/>
    <property type="match status" value="1"/>
</dbReference>
<organism evidence="13 14">
    <name type="scientific">Carex littledalei</name>
    <dbReference type="NCBI Taxonomy" id="544730"/>
    <lineage>
        <taxon>Eukaryota</taxon>
        <taxon>Viridiplantae</taxon>
        <taxon>Streptophyta</taxon>
        <taxon>Embryophyta</taxon>
        <taxon>Tracheophyta</taxon>
        <taxon>Spermatophyta</taxon>
        <taxon>Magnoliopsida</taxon>
        <taxon>Liliopsida</taxon>
        <taxon>Poales</taxon>
        <taxon>Cyperaceae</taxon>
        <taxon>Cyperoideae</taxon>
        <taxon>Cariceae</taxon>
        <taxon>Carex</taxon>
        <taxon>Carex subgen. Euthyceras</taxon>
    </lineage>
</organism>
<proteinExistence type="predicted"/>
<sequence>MQWCKYFGKMIWALLTVPLSLPLLLFLLFAAAISGLTGEFLVCLLPNKVFPKELVETGKNLASVAKKIVYWCVLNNNAIDHHNNLSPARKERSTALQSTQSLVEHVINMPHLQPVPLVAQLPFTIPRRTIIYGFPKIGFTYQELAAATNRFSNSNLIGKGGTCKVYKGRLLDGRHIAVKCMHSWSRASKNFIAELDLLSRVHHRHLVQLIGCCITEGKSLLAYEYVPNSSLHIHLHGNHPQSIDWLTRLRIAIGSAKALAYLHEGCQPRIIHRDIKSSNILLDLDFQPKVSDFGLGKLFPDNVTHFEVSRIVGTHGYIAPECRKVQALTEKCDIYSFGVVLLELITGKTANSGDPDPYLTLAQFMEPKLLQALQDENFSGIVDPRLRNQYNHDEMKMMITCSAACIRDSPQERPPISRIALVLGGKLSPEILGSMDSDICSQNQNNIFEVSGQQDLSEVFNKEGR</sequence>
<dbReference type="OrthoDB" id="850976at2759"/>
<accession>A0A833VJ94</accession>
<keyword evidence="4" id="KW-0808">Transferase</keyword>
<evidence type="ECO:0000256" key="10">
    <source>
        <dbReference type="ARBA" id="ARBA00047899"/>
    </source>
</evidence>
<dbReference type="GO" id="GO:0004674">
    <property type="term" value="F:protein serine/threonine kinase activity"/>
    <property type="evidence" value="ECO:0007669"/>
    <property type="project" value="UniProtKB-KW"/>
</dbReference>
<comment type="catalytic activity">
    <reaction evidence="10">
        <text>L-threonyl-[protein] + ATP = O-phospho-L-threonyl-[protein] + ADP + H(+)</text>
        <dbReference type="Rhea" id="RHEA:46608"/>
        <dbReference type="Rhea" id="RHEA-COMP:11060"/>
        <dbReference type="Rhea" id="RHEA-COMP:11605"/>
        <dbReference type="ChEBI" id="CHEBI:15378"/>
        <dbReference type="ChEBI" id="CHEBI:30013"/>
        <dbReference type="ChEBI" id="CHEBI:30616"/>
        <dbReference type="ChEBI" id="CHEBI:61977"/>
        <dbReference type="ChEBI" id="CHEBI:456216"/>
        <dbReference type="EC" id="2.7.11.1"/>
    </reaction>
</comment>
<comment type="catalytic activity">
    <reaction evidence="11">
        <text>L-seryl-[protein] + ATP = O-phospho-L-seryl-[protein] + ADP + H(+)</text>
        <dbReference type="Rhea" id="RHEA:17989"/>
        <dbReference type="Rhea" id="RHEA-COMP:9863"/>
        <dbReference type="Rhea" id="RHEA-COMP:11604"/>
        <dbReference type="ChEBI" id="CHEBI:15378"/>
        <dbReference type="ChEBI" id="CHEBI:29999"/>
        <dbReference type="ChEBI" id="CHEBI:30616"/>
        <dbReference type="ChEBI" id="CHEBI:83421"/>
        <dbReference type="ChEBI" id="CHEBI:456216"/>
        <dbReference type="EC" id="2.7.11.1"/>
    </reaction>
</comment>
<dbReference type="InterPro" id="IPR000719">
    <property type="entry name" value="Prot_kinase_dom"/>
</dbReference>
<dbReference type="PROSITE" id="PS00108">
    <property type="entry name" value="PROTEIN_KINASE_ST"/>
    <property type="match status" value="1"/>
</dbReference>
<evidence type="ECO:0000313" key="13">
    <source>
        <dbReference type="EMBL" id="KAF3328695.1"/>
    </source>
</evidence>
<keyword evidence="13" id="KW-0418">Kinase</keyword>
<evidence type="ECO:0000256" key="1">
    <source>
        <dbReference type="ARBA" id="ARBA00004162"/>
    </source>
</evidence>
<dbReference type="InterPro" id="IPR011009">
    <property type="entry name" value="Kinase-like_dom_sf"/>
</dbReference>
<dbReference type="PROSITE" id="PS50011">
    <property type="entry name" value="PROTEIN_KINASE_DOM"/>
    <property type="match status" value="1"/>
</dbReference>
<dbReference type="GO" id="GO:0005886">
    <property type="term" value="C:plasma membrane"/>
    <property type="evidence" value="ECO:0007669"/>
    <property type="project" value="UniProtKB-SubCell"/>
</dbReference>
<dbReference type="CDD" id="cd14066">
    <property type="entry name" value="STKc_IRAK"/>
    <property type="match status" value="1"/>
</dbReference>
<dbReference type="Pfam" id="PF00069">
    <property type="entry name" value="Pkinase"/>
    <property type="match status" value="1"/>
</dbReference>
<gene>
    <name evidence="13" type="ORF">FCM35_KLT05773</name>
</gene>
<keyword evidence="8" id="KW-1133">Transmembrane helix</keyword>
<feature type="domain" description="Protein kinase" evidence="12">
    <location>
        <begin position="151"/>
        <end position="431"/>
    </location>
</feature>
<dbReference type="InterPro" id="IPR047117">
    <property type="entry name" value="PERK1-13-like"/>
</dbReference>
<dbReference type="GO" id="GO:0005524">
    <property type="term" value="F:ATP binding"/>
    <property type="evidence" value="ECO:0007669"/>
    <property type="project" value="UniProtKB-KW"/>
</dbReference>
<keyword evidence="9" id="KW-0472">Membrane</keyword>
<comment type="caution">
    <text evidence="13">The sequence shown here is derived from an EMBL/GenBank/DDBJ whole genome shotgun (WGS) entry which is preliminary data.</text>
</comment>
<evidence type="ECO:0000259" key="12">
    <source>
        <dbReference type="PROSITE" id="PS50011"/>
    </source>
</evidence>
<evidence type="ECO:0000256" key="9">
    <source>
        <dbReference type="ARBA" id="ARBA00023136"/>
    </source>
</evidence>
<dbReference type="Gene3D" id="3.30.200.20">
    <property type="entry name" value="Phosphorylase Kinase, domain 1"/>
    <property type="match status" value="1"/>
</dbReference>
<dbReference type="EC" id="2.7.11.1" evidence="2"/>
<evidence type="ECO:0000256" key="6">
    <source>
        <dbReference type="ARBA" id="ARBA00022741"/>
    </source>
</evidence>
<evidence type="ECO:0000256" key="2">
    <source>
        <dbReference type="ARBA" id="ARBA00012513"/>
    </source>
</evidence>
<dbReference type="Gene3D" id="1.10.510.10">
    <property type="entry name" value="Transferase(Phosphotransferase) domain 1"/>
    <property type="match status" value="1"/>
</dbReference>
<evidence type="ECO:0000256" key="4">
    <source>
        <dbReference type="ARBA" id="ARBA00022679"/>
    </source>
</evidence>
<comment type="subcellular location">
    <subcellularLocation>
        <location evidence="1">Cell membrane</location>
        <topology evidence="1">Single-pass membrane protein</topology>
    </subcellularLocation>
</comment>
<dbReference type="EMBL" id="SWLB01000015">
    <property type="protein sequence ID" value="KAF3328695.1"/>
    <property type="molecule type" value="Genomic_DNA"/>
</dbReference>
<keyword evidence="6" id="KW-0547">Nucleotide-binding</keyword>
<keyword evidence="14" id="KW-1185">Reference proteome</keyword>
<keyword evidence="3" id="KW-0723">Serine/threonine-protein kinase</keyword>
<evidence type="ECO:0000256" key="3">
    <source>
        <dbReference type="ARBA" id="ARBA00022527"/>
    </source>
</evidence>
<keyword evidence="5" id="KW-0812">Transmembrane</keyword>
<protein>
    <recommendedName>
        <fullName evidence="2">non-specific serine/threonine protein kinase</fullName>
        <ecNumber evidence="2">2.7.11.1</ecNumber>
    </recommendedName>
</protein>
<reference evidence="13" key="1">
    <citation type="submission" date="2020-01" db="EMBL/GenBank/DDBJ databases">
        <title>Genome sequence of Kobresia littledalei, the first chromosome-level genome in the family Cyperaceae.</title>
        <authorList>
            <person name="Qu G."/>
        </authorList>
    </citation>
    <scope>NUCLEOTIDE SEQUENCE</scope>
    <source>
        <strain evidence="13">C.B.Clarke</strain>
        <tissue evidence="13">Leaf</tissue>
    </source>
</reference>
<evidence type="ECO:0000313" key="14">
    <source>
        <dbReference type="Proteomes" id="UP000623129"/>
    </source>
</evidence>
<evidence type="ECO:0000256" key="11">
    <source>
        <dbReference type="ARBA" id="ARBA00048679"/>
    </source>
</evidence>
<dbReference type="Proteomes" id="UP000623129">
    <property type="component" value="Unassembled WGS sequence"/>
</dbReference>
<evidence type="ECO:0000256" key="8">
    <source>
        <dbReference type="ARBA" id="ARBA00022989"/>
    </source>
</evidence>
<evidence type="ECO:0000256" key="7">
    <source>
        <dbReference type="ARBA" id="ARBA00022840"/>
    </source>
</evidence>
<dbReference type="FunFam" id="3.30.200.20:FF:000268">
    <property type="entry name" value="probable receptor-like serine/threonine-protein kinase At5g57670"/>
    <property type="match status" value="1"/>
</dbReference>